<dbReference type="OrthoDB" id="5900648at2"/>
<evidence type="ECO:0000313" key="1">
    <source>
        <dbReference type="EMBL" id="RTZ14512.1"/>
    </source>
</evidence>
<comment type="caution">
    <text evidence="1">The sequence shown here is derived from an EMBL/GenBank/DDBJ whole genome shotgun (WGS) entry which is preliminary data.</text>
</comment>
<protein>
    <submittedName>
        <fullName evidence="1">Uncharacterized protein</fullName>
    </submittedName>
</protein>
<organism evidence="1 2">
    <name type="scientific">Vibrio aquaticus</name>
    <dbReference type="NCBI Taxonomy" id="2496559"/>
    <lineage>
        <taxon>Bacteria</taxon>
        <taxon>Pseudomonadati</taxon>
        <taxon>Pseudomonadota</taxon>
        <taxon>Gammaproteobacteria</taxon>
        <taxon>Vibrionales</taxon>
        <taxon>Vibrionaceae</taxon>
        <taxon>Vibrio</taxon>
    </lineage>
</organism>
<name>A0A432CWI2_9VIBR</name>
<sequence length="300" mass="33833">MASSDAKNMAKQFLGHVEKESASYHKSWARKFGNKYQSAKNWVKRDKKMVAMDVVQKGVKTGIGLIPFPGSKEGAALLEAAGGSALKAASRKAWEEGSKKGVKSLLSKKIEEARKQLKVNPVGKVDHQVFVNSAQKRDQKMHAIRKLVKYEIKLLPKKADEMSLRLFKLKEAINSSRNKLSQTIVSMDSSEDATLERMQAWAAYFSAIQEVNHYQDKLRDTLVHVQEITKDVEWFLASSEAATEQMTAENLPKLEEAFDQIRKGYGNINSLKQLQEMMLEKNLINAGMMDPSMAKYKYTV</sequence>
<dbReference type="RefSeq" id="WP_126575427.1">
    <property type="nucleotide sequence ID" value="NZ_RXZH01000008.1"/>
</dbReference>
<evidence type="ECO:0000313" key="2">
    <source>
        <dbReference type="Proteomes" id="UP000268973"/>
    </source>
</evidence>
<dbReference type="Proteomes" id="UP000268973">
    <property type="component" value="Unassembled WGS sequence"/>
</dbReference>
<proteinExistence type="predicted"/>
<gene>
    <name evidence="1" type="ORF">EJ063_16485</name>
</gene>
<accession>A0A432CWI2</accession>
<dbReference type="AlphaFoldDB" id="A0A432CWI2"/>
<keyword evidence="2" id="KW-1185">Reference proteome</keyword>
<dbReference type="EMBL" id="RXZH01000008">
    <property type="protein sequence ID" value="RTZ14512.1"/>
    <property type="molecule type" value="Genomic_DNA"/>
</dbReference>
<reference evidence="1 2" key="1">
    <citation type="submission" date="2018-12" db="EMBL/GenBank/DDBJ databases">
        <title>Vibrio sp. isolated from China Sea.</title>
        <authorList>
            <person name="Li Y."/>
        </authorList>
    </citation>
    <scope>NUCLEOTIDE SEQUENCE [LARGE SCALE GENOMIC DNA]</scope>
    <source>
        <strain evidence="1 2">BEI207</strain>
    </source>
</reference>